<dbReference type="GO" id="GO:0090313">
    <property type="term" value="P:regulation of protein targeting to membrane"/>
    <property type="evidence" value="ECO:0007669"/>
    <property type="project" value="TreeGrafter"/>
</dbReference>
<keyword evidence="1" id="KW-0472">Membrane</keyword>
<name>A0A154BW26_ANASB</name>
<dbReference type="Proteomes" id="UP000076268">
    <property type="component" value="Unassembled WGS sequence"/>
</dbReference>
<dbReference type="GO" id="GO:0005886">
    <property type="term" value="C:plasma membrane"/>
    <property type="evidence" value="ECO:0007669"/>
    <property type="project" value="TreeGrafter"/>
</dbReference>
<evidence type="ECO:0008006" key="4">
    <source>
        <dbReference type="Google" id="ProtNLM"/>
    </source>
</evidence>
<dbReference type="PANTHER" id="PTHR30441">
    <property type="entry name" value="DUF748 DOMAIN-CONTAINING PROTEIN"/>
    <property type="match status" value="1"/>
</dbReference>
<comment type="caution">
    <text evidence="2">The sequence shown here is derived from an EMBL/GenBank/DDBJ whole genome shotgun (WGS) entry which is preliminary data.</text>
</comment>
<dbReference type="InterPro" id="IPR052894">
    <property type="entry name" value="AsmA-related"/>
</dbReference>
<evidence type="ECO:0000256" key="1">
    <source>
        <dbReference type="SAM" id="Phobius"/>
    </source>
</evidence>
<reference evidence="2 3" key="1">
    <citation type="submission" date="2016-02" db="EMBL/GenBank/DDBJ databases">
        <title>Anaerosporomusa subterraneum gen. nov., sp. nov., a spore-forming obligate anaerobe isolated from saprolite.</title>
        <authorList>
            <person name="Choi J.K."/>
            <person name="Shah M."/>
            <person name="Yee N."/>
        </authorList>
    </citation>
    <scope>NUCLEOTIDE SEQUENCE [LARGE SCALE GENOMIC DNA]</scope>
    <source>
        <strain evidence="2 3">RU4</strain>
    </source>
</reference>
<dbReference type="AlphaFoldDB" id="A0A154BW26"/>
<keyword evidence="1" id="KW-1133">Transmembrane helix</keyword>
<keyword evidence="1" id="KW-0812">Transmembrane</keyword>
<proteinExistence type="predicted"/>
<sequence>MKEWLVKYKKNIIIALIPLIVLGGLWQVVSGKVAKALQDSLVASVGQKLNGRLQVGSIDLSLLSWVRIRNVAVYDKQDNLVAKSPNIEIKYKFSDLTKGNLGMSSIEVVAIQGAEIWLKTEKERWNWEGLVKDDKTATDFRGKVEVGEGTVHIGNNQITQTIEGVNGTLDFITYPAGLGIDLKGRVSQATLGIVGNWGESNASELTLRTDGFDVAKLSGLLPATQEIRLEKGLLKKLQVVAKRDDKSIVHYQAEGEFSALTVAGKVNIRDGQGKFSADENGLHFRDLALMISGQRTEGKGSILLKDNKQSLDFALTLPDVDPAAFFTGLAVQRPLFVTVNITGPLIKPLISGSFKIPQVTISDMSVSEISGNMRYDEGRLSLQQVHGAAYQGQLSVAGEVLTANESYELAASGSGMNSSALTDKDVQGPLDFTGHVSGKGETAVTQGDFVIRNGKAYGVSFQTLTGSFIKRGGTTEISNITIHTALGTFYPEQLSRDALEKLSQHNIPTSKEDVKKAVTDALVKKIFR</sequence>
<dbReference type="PANTHER" id="PTHR30441:SF4">
    <property type="entry name" value="PROTEIN ASMA"/>
    <property type="match status" value="1"/>
</dbReference>
<keyword evidence="3" id="KW-1185">Reference proteome</keyword>
<accession>A0A154BW26</accession>
<dbReference type="STRING" id="1794912.AXX12_00135"/>
<evidence type="ECO:0000313" key="2">
    <source>
        <dbReference type="EMBL" id="KYZ77990.1"/>
    </source>
</evidence>
<dbReference type="OrthoDB" id="1672743at2"/>
<gene>
    <name evidence="2" type="ORF">AXX12_00135</name>
</gene>
<feature type="transmembrane region" description="Helical" evidence="1">
    <location>
        <begin position="12"/>
        <end position="29"/>
    </location>
</feature>
<evidence type="ECO:0000313" key="3">
    <source>
        <dbReference type="Proteomes" id="UP000076268"/>
    </source>
</evidence>
<dbReference type="RefSeq" id="WP_066236561.1">
    <property type="nucleotide sequence ID" value="NZ_LSGP01000001.1"/>
</dbReference>
<dbReference type="EMBL" id="LSGP01000001">
    <property type="protein sequence ID" value="KYZ77990.1"/>
    <property type="molecule type" value="Genomic_DNA"/>
</dbReference>
<protein>
    <recommendedName>
        <fullName evidence="4">AsmA-like C-terminal domain-containing protein</fullName>
    </recommendedName>
</protein>
<organism evidence="2 3">
    <name type="scientific">Anaerosporomusa subterranea</name>
    <dbReference type="NCBI Taxonomy" id="1794912"/>
    <lineage>
        <taxon>Bacteria</taxon>
        <taxon>Bacillati</taxon>
        <taxon>Bacillota</taxon>
        <taxon>Negativicutes</taxon>
        <taxon>Acetonemataceae</taxon>
        <taxon>Anaerosporomusa</taxon>
    </lineage>
</organism>